<dbReference type="InterPro" id="IPR029063">
    <property type="entry name" value="SAM-dependent_MTases_sf"/>
</dbReference>
<dbReference type="SUPFAM" id="SSF53335">
    <property type="entry name" value="S-adenosyl-L-methionine-dependent methyltransferases"/>
    <property type="match status" value="1"/>
</dbReference>
<dbReference type="KEGG" id="daf:Desaf_3380"/>
<evidence type="ECO:0000313" key="8">
    <source>
        <dbReference type="Proteomes" id="UP000007844"/>
    </source>
</evidence>
<proteinExistence type="predicted"/>
<dbReference type="SUPFAM" id="SSF46785">
    <property type="entry name" value="Winged helix' DNA-binding domain"/>
    <property type="match status" value="1"/>
</dbReference>
<evidence type="ECO:0000256" key="4">
    <source>
        <dbReference type="PIRSR" id="PIRSR005739-1"/>
    </source>
</evidence>
<dbReference type="PANTHER" id="PTHR43712:SF2">
    <property type="entry name" value="O-METHYLTRANSFERASE CICE"/>
    <property type="match status" value="1"/>
</dbReference>
<dbReference type="PANTHER" id="PTHR43712">
    <property type="entry name" value="PUTATIVE (AFU_ORTHOLOGUE AFUA_4G14580)-RELATED"/>
    <property type="match status" value="1"/>
</dbReference>
<dbReference type="RefSeq" id="WP_014261287.1">
    <property type="nucleotide sequence ID" value="NC_016629.1"/>
</dbReference>
<dbReference type="InterPro" id="IPR016461">
    <property type="entry name" value="COMT-like"/>
</dbReference>
<dbReference type="Pfam" id="PF00891">
    <property type="entry name" value="Methyltransf_2"/>
    <property type="match status" value="1"/>
</dbReference>
<dbReference type="InterPro" id="IPR036388">
    <property type="entry name" value="WH-like_DNA-bd_sf"/>
</dbReference>
<dbReference type="eggNOG" id="COG0500">
    <property type="taxonomic scope" value="Bacteria"/>
</dbReference>
<dbReference type="EMBL" id="CP003221">
    <property type="protein sequence ID" value="EGJ51667.1"/>
    <property type="molecule type" value="Genomic_DNA"/>
</dbReference>
<organism evidence="7 8">
    <name type="scientific">Desulfocurvibacter africanus subsp. africanus str. Walvis Bay</name>
    <dbReference type="NCBI Taxonomy" id="690850"/>
    <lineage>
        <taxon>Bacteria</taxon>
        <taxon>Pseudomonadati</taxon>
        <taxon>Thermodesulfobacteriota</taxon>
        <taxon>Desulfovibrionia</taxon>
        <taxon>Desulfovibrionales</taxon>
        <taxon>Desulfovibrionaceae</taxon>
        <taxon>Desulfocurvibacter</taxon>
    </lineage>
</organism>
<evidence type="ECO:0000259" key="5">
    <source>
        <dbReference type="Pfam" id="PF00891"/>
    </source>
</evidence>
<feature type="active site" description="Proton acceptor" evidence="4">
    <location>
        <position position="247"/>
    </location>
</feature>
<evidence type="ECO:0000313" key="7">
    <source>
        <dbReference type="EMBL" id="EGJ51667.1"/>
    </source>
</evidence>
<dbReference type="GO" id="GO:0046983">
    <property type="term" value="F:protein dimerization activity"/>
    <property type="evidence" value="ECO:0007669"/>
    <property type="project" value="InterPro"/>
</dbReference>
<dbReference type="FunFam" id="1.10.10.10:FF:000358">
    <property type="entry name" value="Acetylserotonin O-methyltransferase"/>
    <property type="match status" value="1"/>
</dbReference>
<evidence type="ECO:0000259" key="6">
    <source>
        <dbReference type="Pfam" id="PF08100"/>
    </source>
</evidence>
<name>F3YWU3_DESAF</name>
<keyword evidence="8" id="KW-1185">Reference proteome</keyword>
<keyword evidence="1 7" id="KW-0489">Methyltransferase</keyword>
<keyword evidence="3" id="KW-0949">S-adenosyl-L-methionine</keyword>
<evidence type="ECO:0000256" key="2">
    <source>
        <dbReference type="ARBA" id="ARBA00022679"/>
    </source>
</evidence>
<sequence>MWQSRPELNTPEGIMALAMAFQRSRTLLTAVDLGVFTALSSLGSDSGEPVASTEVAAKIQADAKATDRLLNALTALGLVRKAHGLFSNTELSELFLVEGREDYLTNLRHSSELYRAWGSLTDAVRKGGCLDEAATPIQDEEWTASFIAAMHRRAFKSAPVEVRKLNLHGVNRLLDVGGGSGVYAMAFAQAKAGVSVTVFDLPPVVRLAEDYIRKAGLSGRVSTRAGDYRSDDLGLAYDLVFFSAVAHINSPEDNKQLMRKAAAALNPGGRIVVLDFIMEPDRVLPERGALFALNMLVNTPAGDTYTEEEIASWLLEAGCRDIERIDTAPGMAMIVGTLPAE</sequence>
<accession>F3YWU3</accession>
<dbReference type="InterPro" id="IPR001077">
    <property type="entry name" value="COMT_C"/>
</dbReference>
<keyword evidence="2 7" id="KW-0808">Transferase</keyword>
<dbReference type="PIRSF" id="PIRSF005739">
    <property type="entry name" value="O-mtase"/>
    <property type="match status" value="1"/>
</dbReference>
<evidence type="ECO:0000256" key="3">
    <source>
        <dbReference type="ARBA" id="ARBA00022691"/>
    </source>
</evidence>
<dbReference type="InterPro" id="IPR012967">
    <property type="entry name" value="COMT_dimerisation"/>
</dbReference>
<dbReference type="InterPro" id="IPR036390">
    <property type="entry name" value="WH_DNA-bd_sf"/>
</dbReference>
<dbReference type="HOGENOM" id="CLU_005533_4_1_7"/>
<protein>
    <submittedName>
        <fullName evidence="7">Acetylserotonin O-methyltransferase</fullName>
    </submittedName>
</protein>
<feature type="domain" description="O-methyltransferase C-terminal" evidence="5">
    <location>
        <begin position="137"/>
        <end position="318"/>
    </location>
</feature>
<gene>
    <name evidence="7" type="ORF">Desaf_3380</name>
</gene>
<dbReference type="CDD" id="cd02440">
    <property type="entry name" value="AdoMet_MTases"/>
    <property type="match status" value="1"/>
</dbReference>
<feature type="domain" description="O-methyltransferase dimerisation" evidence="6">
    <location>
        <begin position="16"/>
        <end position="97"/>
    </location>
</feature>
<dbReference type="Proteomes" id="UP000007844">
    <property type="component" value="Chromosome"/>
</dbReference>
<dbReference type="GO" id="GO:0032259">
    <property type="term" value="P:methylation"/>
    <property type="evidence" value="ECO:0007669"/>
    <property type="project" value="UniProtKB-KW"/>
</dbReference>
<dbReference type="Pfam" id="PF08100">
    <property type="entry name" value="Dimerisation"/>
    <property type="match status" value="1"/>
</dbReference>
<dbReference type="STRING" id="690850.Desaf_3380"/>
<dbReference type="Gene3D" id="3.40.50.150">
    <property type="entry name" value="Vaccinia Virus protein VP39"/>
    <property type="match status" value="1"/>
</dbReference>
<dbReference type="GO" id="GO:0008171">
    <property type="term" value="F:O-methyltransferase activity"/>
    <property type="evidence" value="ECO:0007669"/>
    <property type="project" value="InterPro"/>
</dbReference>
<dbReference type="Gene3D" id="1.10.10.10">
    <property type="entry name" value="Winged helix-like DNA-binding domain superfamily/Winged helix DNA-binding domain"/>
    <property type="match status" value="1"/>
</dbReference>
<evidence type="ECO:0000256" key="1">
    <source>
        <dbReference type="ARBA" id="ARBA00022603"/>
    </source>
</evidence>
<dbReference type="PROSITE" id="PS51683">
    <property type="entry name" value="SAM_OMT_II"/>
    <property type="match status" value="1"/>
</dbReference>
<reference evidence="7 8" key="1">
    <citation type="journal article" date="2011" name="J. Bacteriol.">
        <title>Genome sequence of the mercury-methylating and pleomorphic Desulfovibrio africanus Strain Walvis Bay.</title>
        <authorList>
            <person name="Brown S.D."/>
            <person name="Wall J.D."/>
            <person name="Kucken A.M."/>
            <person name="Gilmour C.C."/>
            <person name="Podar M."/>
            <person name="Brandt C.C."/>
            <person name="Teshima H."/>
            <person name="Detter J.C."/>
            <person name="Han C.S."/>
            <person name="Land M.L."/>
            <person name="Lucas S."/>
            <person name="Han J."/>
            <person name="Pennacchio L."/>
            <person name="Nolan M."/>
            <person name="Pitluck S."/>
            <person name="Woyke T."/>
            <person name="Goodwin L."/>
            <person name="Palumbo A.V."/>
            <person name="Elias D.A."/>
        </authorList>
    </citation>
    <scope>NUCLEOTIDE SEQUENCE [LARGE SCALE GENOMIC DNA]</scope>
    <source>
        <strain evidence="7 8">Walvis Bay</strain>
    </source>
</reference>
<dbReference type="AlphaFoldDB" id="F3YWU3"/>